<evidence type="ECO:0000313" key="1">
    <source>
        <dbReference type="EMBL" id="CAK0893988.1"/>
    </source>
</evidence>
<dbReference type="Proteomes" id="UP001189429">
    <property type="component" value="Unassembled WGS sequence"/>
</dbReference>
<gene>
    <name evidence="1" type="ORF">PCOR1329_LOCUS73167</name>
</gene>
<protein>
    <submittedName>
        <fullName evidence="1">Uncharacterized protein</fullName>
    </submittedName>
</protein>
<reference evidence="1" key="1">
    <citation type="submission" date="2023-10" db="EMBL/GenBank/DDBJ databases">
        <authorList>
            <person name="Chen Y."/>
            <person name="Shah S."/>
            <person name="Dougan E. K."/>
            <person name="Thang M."/>
            <person name="Chan C."/>
        </authorList>
    </citation>
    <scope>NUCLEOTIDE SEQUENCE [LARGE SCALE GENOMIC DNA]</scope>
</reference>
<dbReference type="EMBL" id="CAUYUJ010019837">
    <property type="protein sequence ID" value="CAK0893988.1"/>
    <property type="molecule type" value="Genomic_DNA"/>
</dbReference>
<comment type="caution">
    <text evidence="1">The sequence shown here is derived from an EMBL/GenBank/DDBJ whole genome shotgun (WGS) entry which is preliminary data.</text>
</comment>
<sequence length="143" mass="15621">MEDSGSLVEALEDAGSLVEAMEEWLASHEFDQAWRGCYAQACRGSGRSDRNISENVLYATAEAVHEHLPDCLSACIPEPDKEFVLGALEQISAEDIRRAGVKDLDHFEAALVVVYTQLAICADLFRKQMPGIAEMVEAGYSVA</sequence>
<evidence type="ECO:0000313" key="2">
    <source>
        <dbReference type="Proteomes" id="UP001189429"/>
    </source>
</evidence>
<organism evidence="1 2">
    <name type="scientific">Prorocentrum cordatum</name>
    <dbReference type="NCBI Taxonomy" id="2364126"/>
    <lineage>
        <taxon>Eukaryota</taxon>
        <taxon>Sar</taxon>
        <taxon>Alveolata</taxon>
        <taxon>Dinophyceae</taxon>
        <taxon>Prorocentrales</taxon>
        <taxon>Prorocentraceae</taxon>
        <taxon>Prorocentrum</taxon>
    </lineage>
</organism>
<name>A0ABN9X3R8_9DINO</name>
<keyword evidence="2" id="KW-1185">Reference proteome</keyword>
<accession>A0ABN9X3R8</accession>
<proteinExistence type="predicted"/>